<sequence>MNTVHLPSNGGTYRVRLEGRNNGKHWFAVRMEMPLYMAVQLVLSSSLLELGENEWSEALSCCDCEKATIKFIVFF</sequence>
<dbReference type="EMBL" id="JAGYWB010000002">
    <property type="protein sequence ID" value="KAI0528995.1"/>
    <property type="molecule type" value="Genomic_DNA"/>
</dbReference>
<dbReference type="AlphaFoldDB" id="A0A8T3CB64"/>
<comment type="caution">
    <text evidence="1">The sequence shown here is derived from an EMBL/GenBank/DDBJ whole genome shotgun (WGS) entry which is preliminary data.</text>
</comment>
<keyword evidence="2" id="KW-1185">Reference proteome</keyword>
<evidence type="ECO:0000313" key="2">
    <source>
        <dbReference type="Proteomes" id="UP000829196"/>
    </source>
</evidence>
<organism evidence="1 2">
    <name type="scientific">Dendrobium nobile</name>
    <name type="common">Orchid</name>
    <dbReference type="NCBI Taxonomy" id="94219"/>
    <lineage>
        <taxon>Eukaryota</taxon>
        <taxon>Viridiplantae</taxon>
        <taxon>Streptophyta</taxon>
        <taxon>Embryophyta</taxon>
        <taxon>Tracheophyta</taxon>
        <taxon>Spermatophyta</taxon>
        <taxon>Magnoliopsida</taxon>
        <taxon>Liliopsida</taxon>
        <taxon>Asparagales</taxon>
        <taxon>Orchidaceae</taxon>
        <taxon>Epidendroideae</taxon>
        <taxon>Malaxideae</taxon>
        <taxon>Dendrobiinae</taxon>
        <taxon>Dendrobium</taxon>
    </lineage>
</organism>
<dbReference type="Proteomes" id="UP000829196">
    <property type="component" value="Unassembled WGS sequence"/>
</dbReference>
<reference evidence="1" key="1">
    <citation type="journal article" date="2022" name="Front. Genet.">
        <title>Chromosome-Scale Assembly of the Dendrobium nobile Genome Provides Insights Into the Molecular Mechanism of the Biosynthesis of the Medicinal Active Ingredient of Dendrobium.</title>
        <authorList>
            <person name="Xu Q."/>
            <person name="Niu S.-C."/>
            <person name="Li K.-L."/>
            <person name="Zheng P.-J."/>
            <person name="Zhang X.-J."/>
            <person name="Jia Y."/>
            <person name="Liu Y."/>
            <person name="Niu Y.-X."/>
            <person name="Yu L.-H."/>
            <person name="Chen D.-F."/>
            <person name="Zhang G.-Q."/>
        </authorList>
    </citation>
    <scope>NUCLEOTIDE SEQUENCE</scope>
    <source>
        <tissue evidence="1">Leaf</tissue>
    </source>
</reference>
<protein>
    <submittedName>
        <fullName evidence="1">Uncharacterized protein</fullName>
    </submittedName>
</protein>
<evidence type="ECO:0000313" key="1">
    <source>
        <dbReference type="EMBL" id="KAI0528995.1"/>
    </source>
</evidence>
<gene>
    <name evidence="1" type="ORF">KFK09_001540</name>
</gene>
<name>A0A8T3CB64_DENNO</name>
<accession>A0A8T3CB64</accession>
<proteinExistence type="predicted"/>